<feature type="region of interest" description="Disordered" evidence="2">
    <location>
        <begin position="5000"/>
        <end position="5027"/>
    </location>
</feature>
<feature type="compositionally biased region" description="Basic and acidic residues" evidence="2">
    <location>
        <begin position="4951"/>
        <end position="4972"/>
    </location>
</feature>
<name>A0A5D2Q065_GOSTO</name>
<feature type="compositionally biased region" description="Basic and acidic residues" evidence="2">
    <location>
        <begin position="1152"/>
        <end position="1174"/>
    </location>
</feature>
<feature type="compositionally biased region" description="Basic and acidic residues" evidence="2">
    <location>
        <begin position="3649"/>
        <end position="3672"/>
    </location>
</feature>
<feature type="region of interest" description="Disordered" evidence="2">
    <location>
        <begin position="5046"/>
        <end position="5075"/>
    </location>
</feature>
<feature type="compositionally biased region" description="Low complexity" evidence="2">
    <location>
        <begin position="4715"/>
        <end position="4729"/>
    </location>
</feature>
<feature type="region of interest" description="Disordered" evidence="2">
    <location>
        <begin position="5586"/>
        <end position="5616"/>
    </location>
</feature>
<feature type="compositionally biased region" description="Basic and acidic residues" evidence="2">
    <location>
        <begin position="2143"/>
        <end position="2152"/>
    </location>
</feature>
<feature type="region of interest" description="Disordered" evidence="2">
    <location>
        <begin position="3510"/>
        <end position="3529"/>
    </location>
</feature>
<feature type="compositionally biased region" description="Basic and acidic residues" evidence="2">
    <location>
        <begin position="2948"/>
        <end position="2959"/>
    </location>
</feature>
<feature type="coiled-coil region" evidence="1">
    <location>
        <begin position="2915"/>
        <end position="2942"/>
    </location>
</feature>
<feature type="compositionally biased region" description="Acidic residues" evidence="2">
    <location>
        <begin position="3032"/>
        <end position="3048"/>
    </location>
</feature>
<feature type="region of interest" description="Disordered" evidence="2">
    <location>
        <begin position="1558"/>
        <end position="1717"/>
    </location>
</feature>
<feature type="compositionally biased region" description="Basic and acidic residues" evidence="2">
    <location>
        <begin position="6187"/>
        <end position="6204"/>
    </location>
</feature>
<feature type="compositionally biased region" description="Basic and acidic residues" evidence="2">
    <location>
        <begin position="1450"/>
        <end position="1465"/>
    </location>
</feature>
<feature type="compositionally biased region" description="Basic and acidic residues" evidence="2">
    <location>
        <begin position="6497"/>
        <end position="6548"/>
    </location>
</feature>
<feature type="compositionally biased region" description="Polar residues" evidence="2">
    <location>
        <begin position="742"/>
        <end position="751"/>
    </location>
</feature>
<feature type="compositionally biased region" description="Basic and acidic residues" evidence="2">
    <location>
        <begin position="4145"/>
        <end position="4165"/>
    </location>
</feature>
<feature type="region of interest" description="Disordered" evidence="2">
    <location>
        <begin position="6497"/>
        <end position="6721"/>
    </location>
</feature>
<feature type="compositionally biased region" description="Basic and acidic residues" evidence="2">
    <location>
        <begin position="4568"/>
        <end position="4582"/>
    </location>
</feature>
<feature type="region of interest" description="Disordered" evidence="2">
    <location>
        <begin position="3625"/>
        <end position="3701"/>
    </location>
</feature>
<feature type="region of interest" description="Disordered" evidence="2">
    <location>
        <begin position="3575"/>
        <end position="3602"/>
    </location>
</feature>
<feature type="compositionally biased region" description="Basic and acidic residues" evidence="2">
    <location>
        <begin position="4662"/>
        <end position="4671"/>
    </location>
</feature>
<feature type="region of interest" description="Disordered" evidence="2">
    <location>
        <begin position="4703"/>
        <end position="4918"/>
    </location>
</feature>
<feature type="compositionally biased region" description="Basic and acidic residues" evidence="2">
    <location>
        <begin position="237"/>
        <end position="246"/>
    </location>
</feature>
<feature type="region of interest" description="Disordered" evidence="2">
    <location>
        <begin position="1988"/>
        <end position="2024"/>
    </location>
</feature>
<feature type="compositionally biased region" description="Basic and acidic residues" evidence="2">
    <location>
        <begin position="2174"/>
        <end position="2200"/>
    </location>
</feature>
<feature type="region of interest" description="Disordered" evidence="2">
    <location>
        <begin position="4951"/>
        <end position="4988"/>
    </location>
</feature>
<feature type="region of interest" description="Disordered" evidence="2">
    <location>
        <begin position="4418"/>
        <end position="4445"/>
    </location>
</feature>
<feature type="region of interest" description="Disordered" evidence="2">
    <location>
        <begin position="1404"/>
        <end position="1536"/>
    </location>
</feature>
<keyword evidence="1" id="KW-0175">Coiled coil</keyword>
<feature type="compositionally biased region" description="Basic and acidic residues" evidence="2">
    <location>
        <begin position="5130"/>
        <end position="5146"/>
    </location>
</feature>
<feature type="region of interest" description="Disordered" evidence="2">
    <location>
        <begin position="133"/>
        <end position="162"/>
    </location>
</feature>
<feature type="compositionally biased region" description="Basic and acidic residues" evidence="2">
    <location>
        <begin position="552"/>
        <end position="577"/>
    </location>
</feature>
<feature type="compositionally biased region" description="Basic and acidic residues" evidence="2">
    <location>
        <begin position="1492"/>
        <end position="1523"/>
    </location>
</feature>
<feature type="region of interest" description="Disordered" evidence="2">
    <location>
        <begin position="5728"/>
        <end position="5956"/>
    </location>
</feature>
<feature type="compositionally biased region" description="Basic and acidic residues" evidence="2">
    <location>
        <begin position="4329"/>
        <end position="4354"/>
    </location>
</feature>
<feature type="compositionally biased region" description="Polar residues" evidence="2">
    <location>
        <begin position="3821"/>
        <end position="3830"/>
    </location>
</feature>
<feature type="compositionally biased region" description="Basic and acidic residues" evidence="2">
    <location>
        <begin position="2394"/>
        <end position="2421"/>
    </location>
</feature>
<feature type="region of interest" description="Disordered" evidence="2">
    <location>
        <begin position="5228"/>
        <end position="5259"/>
    </location>
</feature>
<feature type="compositionally biased region" description="Basic and acidic residues" evidence="2">
    <location>
        <begin position="1261"/>
        <end position="1272"/>
    </location>
</feature>
<reference evidence="3 4" key="1">
    <citation type="submission" date="2019-07" db="EMBL/GenBank/DDBJ databases">
        <title>WGS assembly of Gossypium tomentosum.</title>
        <authorList>
            <person name="Chen Z.J."/>
            <person name="Sreedasyam A."/>
            <person name="Ando A."/>
            <person name="Song Q."/>
            <person name="De L."/>
            <person name="Hulse-Kemp A."/>
            <person name="Ding M."/>
            <person name="Ye W."/>
            <person name="Kirkbride R."/>
            <person name="Jenkins J."/>
            <person name="Plott C."/>
            <person name="Lovell J."/>
            <person name="Lin Y.-M."/>
            <person name="Vaughn R."/>
            <person name="Liu B."/>
            <person name="Li W."/>
            <person name="Simpson S."/>
            <person name="Scheffler B."/>
            <person name="Saski C."/>
            <person name="Grover C."/>
            <person name="Hu G."/>
            <person name="Conover J."/>
            <person name="Carlson J."/>
            <person name="Shu S."/>
            <person name="Boston L."/>
            <person name="Williams M."/>
            <person name="Peterson D."/>
            <person name="Mcgee K."/>
            <person name="Jones D."/>
            <person name="Wendel J."/>
            <person name="Stelly D."/>
            <person name="Grimwood J."/>
            <person name="Schmutz J."/>
        </authorList>
    </citation>
    <scope>NUCLEOTIDE SEQUENCE [LARGE SCALE GENOMIC DNA]</scope>
    <source>
        <strain evidence="3">7179.01</strain>
    </source>
</reference>
<feature type="compositionally biased region" description="Basic and acidic residues" evidence="2">
    <location>
        <begin position="3930"/>
        <end position="3947"/>
    </location>
</feature>
<feature type="region of interest" description="Disordered" evidence="2">
    <location>
        <begin position="3461"/>
        <end position="3499"/>
    </location>
</feature>
<feature type="region of interest" description="Disordered" evidence="2">
    <location>
        <begin position="2942"/>
        <end position="3004"/>
    </location>
</feature>
<feature type="region of interest" description="Disordered" evidence="2">
    <location>
        <begin position="2832"/>
        <end position="2887"/>
    </location>
</feature>
<feature type="compositionally biased region" description="Basic and acidic residues" evidence="2">
    <location>
        <begin position="6707"/>
        <end position="6721"/>
    </location>
</feature>
<feature type="compositionally biased region" description="Basic and acidic residues" evidence="2">
    <location>
        <begin position="3077"/>
        <end position="3087"/>
    </location>
</feature>
<evidence type="ECO:0000313" key="4">
    <source>
        <dbReference type="Proteomes" id="UP000322667"/>
    </source>
</evidence>
<dbReference type="Proteomes" id="UP000322667">
    <property type="component" value="Chromosome A07"/>
</dbReference>
<evidence type="ECO:0000256" key="2">
    <source>
        <dbReference type="SAM" id="MobiDB-lite"/>
    </source>
</evidence>
<feature type="compositionally biased region" description="Basic and acidic residues" evidence="2">
    <location>
        <begin position="6088"/>
        <end position="6105"/>
    </location>
</feature>
<feature type="region of interest" description="Disordered" evidence="2">
    <location>
        <begin position="1193"/>
        <end position="1322"/>
    </location>
</feature>
<gene>
    <name evidence="3" type="ORF">ES332_A07G259700v1</name>
</gene>
<feature type="compositionally biased region" description="Basic and acidic residues" evidence="2">
    <location>
        <begin position="972"/>
        <end position="986"/>
    </location>
</feature>
<feature type="region of interest" description="Disordered" evidence="2">
    <location>
        <begin position="5291"/>
        <end position="5337"/>
    </location>
</feature>
<feature type="region of interest" description="Disordered" evidence="2">
    <location>
        <begin position="3746"/>
        <end position="3783"/>
    </location>
</feature>
<feature type="compositionally biased region" description="Basic and acidic residues" evidence="2">
    <location>
        <begin position="2832"/>
        <end position="2850"/>
    </location>
</feature>
<dbReference type="EMBL" id="CM017616">
    <property type="protein sequence ID" value="TYI20770.1"/>
    <property type="molecule type" value="Genomic_DNA"/>
</dbReference>
<feature type="compositionally biased region" description="Basic and acidic residues" evidence="2">
    <location>
        <begin position="3832"/>
        <end position="3842"/>
    </location>
</feature>
<feature type="region of interest" description="Disordered" evidence="2">
    <location>
        <begin position="2362"/>
        <end position="2421"/>
    </location>
</feature>
<feature type="region of interest" description="Disordered" evidence="2">
    <location>
        <begin position="3799"/>
        <end position="3947"/>
    </location>
</feature>
<feature type="compositionally biased region" description="Basic and acidic residues" evidence="2">
    <location>
        <begin position="432"/>
        <end position="454"/>
    </location>
</feature>
<feature type="compositionally biased region" description="Basic and acidic residues" evidence="2">
    <location>
        <begin position="1429"/>
        <end position="1439"/>
    </location>
</feature>
<feature type="compositionally biased region" description="Basic and acidic residues" evidence="2">
    <location>
        <begin position="1790"/>
        <end position="1807"/>
    </location>
</feature>
<feature type="compositionally biased region" description="Polar residues" evidence="2">
    <location>
        <begin position="6549"/>
        <end position="6561"/>
    </location>
</feature>
<feature type="compositionally biased region" description="Basic and acidic residues" evidence="2">
    <location>
        <begin position="6638"/>
        <end position="6650"/>
    </location>
</feature>
<feature type="compositionally biased region" description="Acidic residues" evidence="2">
    <location>
        <begin position="2511"/>
        <end position="2531"/>
    </location>
</feature>
<feature type="region of interest" description="Disordered" evidence="2">
    <location>
        <begin position="4645"/>
        <end position="4691"/>
    </location>
</feature>
<feature type="compositionally biased region" description="Basic and acidic residues" evidence="2">
    <location>
        <begin position="1204"/>
        <end position="1227"/>
    </location>
</feature>
<feature type="compositionally biased region" description="Basic and acidic residues" evidence="2">
    <location>
        <begin position="5323"/>
        <end position="5337"/>
    </location>
</feature>
<proteinExistence type="predicted"/>
<feature type="region of interest" description="Disordered" evidence="2">
    <location>
        <begin position="1337"/>
        <end position="1380"/>
    </location>
</feature>
<feature type="compositionally biased region" description="Acidic residues" evidence="2">
    <location>
        <begin position="6651"/>
        <end position="6664"/>
    </location>
</feature>
<feature type="compositionally biased region" description="Basic and acidic residues" evidence="2">
    <location>
        <begin position="5793"/>
        <end position="5835"/>
    </location>
</feature>
<feature type="compositionally biased region" description="Basic and acidic residues" evidence="2">
    <location>
        <begin position="4780"/>
        <end position="4824"/>
    </location>
</feature>
<feature type="region of interest" description="Disordered" evidence="2">
    <location>
        <begin position="6401"/>
        <end position="6464"/>
    </location>
</feature>
<feature type="region of interest" description="Disordered" evidence="2">
    <location>
        <begin position="237"/>
        <end position="263"/>
    </location>
</feature>
<feature type="region of interest" description="Disordered" evidence="2">
    <location>
        <begin position="6024"/>
        <end position="6105"/>
    </location>
</feature>
<sequence>MATEAAIIQEPVSIVEKIATESVIIQEPISIVEKMATGAVIIQEPISIVKTAESKHLTLEVAADNKGIETAHIITEGNTGISKGESFLVSPEISMVANETSGILEHTEVDGTPFKEEKILEDKEKTVVRIEEEDRTRDGIEKGDMDHGSEELEKQASMDSHNPIVNNLPSMVAESEEVACVHEPEENKCVNGENDASQDENLFDTSSIKKTKELHSQASDIRMENIVEECTREETGQCEIDEKTDQDFSTSNELCKDDANSESEKVAVDAIQAADKELAVMEASDEMEIDEESAIAMPKEYVTEAEQVSTPNEKPANPMNAVYKDANIDISGETAKTSTSIEEATSVKDHEDRSEGDGRETMSVKEVHEESEMEAPGTGKENPETKNHPIPDISDSSITDEIAEENMKQVESSLMKLTEEATNSKVTEMDSIEQRAKRDNDPSPFDEKESKEEIQQTLEEDLVRGSSFELKESRMDTEEETSVKEDEADGEKNVVAVKEIGLATTEHDMVSVEGANIDVNSMDFSVTCEKNVEAPKPQEEDGMQDKIPNAVSEDRMEMTTEDVPLKEAIGDEVKEHSTIPSEEYETTEERKITDETLEKDRAYKHLEKIAVDMEVVPDTDKKPAVTGALDEMKREEESTVLMPEGKPEEEIPIQQKNEPEKEMPSCPLNVVHEDVNTAVSRETTETSTSIREKTSVENHEERSEREGREDSSTKHQKNEVNQNTKTMELEISNDNADDLHVTDSSVQQSAENEYEKQFEFSDVQPNEQFNDAMVAVKEKEKVSEDASKASQSSDYTIPEHIFTETAATDLKSETSEMGNENTMFIKEAYHLNSGNGSECSEALNNKHKGIQQELNDHIEDNLKHEETKEVTEKLEPDNTVENDGKQILEEDTNNDQITLKEACEGSETEALGTAKEEITLIEVKEELVCSSSFEPKESKMDTEEATAVKEHIDTADLDCTSQAAEMLQTNLKEAKAEAEEDEKKNEINNVVDGEDHGNGLGSADIDAKSAESCMTGEKDRDIPQEEDRMQDKILNAGSENQMEMTTDEILLKDILGDDVKEHSAMHSEENDANLLEVRKLVDETSEEDQAQQKHSENVVVDVKVVQVTGEELAITKGSEEMRKDKESIVPMPEGEISEVENIGLAQKNQEGNSKKDEILEESFKQKNEPEKENRACPWNAVSEDVNTAICAETAETSTGIEEATPVKDHDKRSEGQTREDSPTDHLQTKASQSNETVEVEIPNENADDLHVTVSFGGQLMDNEHEKQYKFSDVEPVENEALEHKEESIQQESENRSALPKDAKENVEDNLNQEETKEVHEGSTFIVKEECAIINDSLKATEENENEATPEVEVCEKLEPDNTVENSEKQILEEEDNKKDQTTLMAETMDEKAKEENTAAVVSITEESKEEIAPIEVKEDHVPSSSVELGESKNDTKEENSASYTAETEETNIKEADAEQEKEKNQKCNVVVIEENSSARTEHEQIGVSSTEIDVKSGDSYVTHEKDMEIPKEEDAMQDKVRNEENEDQLEMTTKEIPLKEILADEVKEYEATLIEERKITDETSEKDHDLCEHSETPVPQVTDEKLILNEDNPLADVPKAEPEDTGNESRHEVKEQLAEESNLDVTNVSTGEEHRELENQTDACKEKTLPAENSSDVGLERSKFEDGKPLDETMDLEATLGTCKDGEKATEEENSAKNIEKTESLKEDAEKEKENQIPEMVTMTYNAKVADYSSVSTECSMEADSKEQIVAENLEVKEHSTNDGEASHITKELEEMGQAEESGDPVSLCSKDREAEEKTEEIIDDSKPCHEESCIEAVTEVTAETSLNDTNKIVNASNISSAETTVGNIKSDAQETEAENVQLEEISSELDPDVRTNDNDEVQKQNLNMETVDKDEAEVTEKLEPDNTAENDGKQILEKEDTYNNQIPIEEMCKGSETAASGTAKEEITPIEVKEELVCSSSSELEQSKMDTEEAATVKEYISNAELDCTSQAAETEETNLKEAKAEPEEEKNEINNIVDGEDDEIGLKSADINVKSEELCVTSEDIETPREEDTMQDKMPNAGSENQMEMTIEEIPLKEVSGDDVKEGSTMPSEENDAALIEEKKIVDETSEEDQALYKHPENMVDAKVVQETDEELAITKESDEMRKDDESIVPMPEVKTNEVENISFIQKNQEENSHKDEIQEESFKQKNEPEEENHACPLDAVSEDVNTAICAKTAETSTSIEEATSVKDHDERSEGETSEDSPTDHLQTKASDINETVEVEISNEKADDLHVMNSYVGQLVDNEHEKQYELLSVRPVENEALEHKEESILQQSENCSAQKHEPKDAMENLKQEETKEVHEGPMSIVKEECTIIDDSLKATEENENEASPEVEVCEKLEPDNTVANAEKQFLEEEDNKKDHTTLMTETKKEKAKEENTTAVVSITVTSHTIIEETVSIEETAKQNNNSSLYDIVQESKEEITPIEVKEDQARSSEFELKESKNDTKEEISASYPAETEETDIKEAEAEADADAEAEDEADADADAEAEAEREKTKNKIYNVVVIKENCSARTEHEESGVCSAEIDVKSGDSYVTHEKDMEIPEQEDTVQDKVPYAGSEDQLEMTTKEIPLKETLGDEVKESEATFSEERKITDETSDKDQDQREHSETPMPQITDEKLIQSEDNPLVDVPKAVSKDTGNGSGQVVEEQLAKESNLEVTDVSTVEEHRELESQTNACEAKALPVENPSDVGLDRSKIEDGKPLDEAVDLEATLGTHKDDEKATEEEKLARNMEKPESLKEDTEIEKENQIPEMVIMTYNAKVEDYSSVSTECFMEAESKEQIVAENLEVKEHSTNDVESSHITKELEEMSQAEESGDPVSLRSKDREAEEKTKEIIDDSKPCHEESRLEAVLEVTAETSLNDTDKIVNASNISSAETTVENIKSDAQETEVEIVQLEEISSESDPDVRTDENDEVQKQNLNMKTVDKDEAEVAEKLEPDNTVENDGKQILEEEDTNNNQITIEEVCEGPTLIVKEECAIINDSLKATEENENEATPEVEVSENLEPDSTVENTEKQILDEEDNKKDQTSLMTDTMKEKAEEEKNAAVVSITEASKEETTPIEVKEDHVRSLSLELKESKKDIEEETSASCVAETEEKKETEAHAEVEKGKNEINNVVVIEENSLARSEHEESGACSAELDVKSGDSHVTHEKDMGKEEDAMQDKVPNAGSEDQLEMTTKEIPLKEILGDEVKEYEATHIEERKRTDETSEKEQGSSEHSETPVPQITDEKSILTEDNPLVDVPKAKPEDTGNESRHEVEEQLAEKSNLEVTDDSSGEEHRELENQTDACEAETLPVENSSDVGLERSKFEDGKPLDGAMDLEATLGTSKDDKKATGEENLAKNIEKPESLKEETEMEKENQIPEMVITNYSAKVDDYSSVLTECVTEVETKEQIVAENLQVEEYLTSDGEASHITKEFEEMRQDEESRDPVSLHSEDQEAEEKTEEIIDDSNLSYNESRIEAVTEVREETVGNLTQDPELVETKSEASKISKAELLGEIDHMGSPKTVLEVKLEEQIQTSYCSLLSETEASPVEKIEEEMQKDDEIKQECRGESSETKTIEEVCLSNEQTELKAVSEEETIADQASLTDGPVEQIQTTSSTLPSEESEHGTRDISEAIEYGKTKGEVPTKPDVLTGGVVTGEQTLSGNKPKEGPISTPLVFEEDNEENIRIEEEKIYEADMIPDKISEDLSVADTTTEICLEKEEFLELDDGKNDDTEKEDEKTNEGELIRNEIQEDAKEEKTALKICSQTERSFKPEAVAEDEMTVSETLTEKTSDEQIQNPSSALPSKEEECERTITDEMIESVKTQDYNEEDASLQKDRLQEDEALAVDDNASSEVIQTEKHKDLPNPADTLPTDHIHLTTAMLPSEVQGDERKETELEEDENTDKIPEQTREIEEASDFNKEIHEKASENELLNETEDAAIHKKLVKARTETGEIILNEVSTEKVILEAQKTSENENPIEDKTVEDPVQASDARIETATATEENVELALAGSEEKPESDSEPVAEDQGKEPIPEDTKNQDDETNTGAQNKETENQIKEEQKDKLKDEDSVNKDKNTNKVVSREADGGEDTKEQVMEEESSTNEPEAMLEGETIISEVISKESEEHGAVIEEQKIKAESFEDEESSQSKSTKELQDALEDRAAAVHIVPEDAANEKKIVIARDETEGEEHQCKKTIEGNEITVDKDLDKEVMGNKEVTEISYSTSHLEEMIKDGSGEELKDKLVEDKKHGELIAETQKTSGNEIIENQIEDKTVEDPGQASVVKIETTSVTEENVAIAGFEEKSKSETEAVAEDQSKETIPEHTKNLDDEISIGVQNQETEEQIKEELKDKLEDEDSISSEQNTNVVTKAVILSEEVDKEVEKVDGIKEIKEHVMEEESSTNELHPVSKGDEETNEVKDYSAVSTECIKVAASKEQIKAEVEENSTNDKEGSGVTKEIEERRQDEDSRDPIKEHGEDREEEKIEEIIDDSKFCHEESPIEAVTEVIAGTSLNNTEVNEELENTANISSVKMSLETLESDSNQETKEIEKVQLEERSSNLAPEAPTNNNDEAEITERDLKAFYMPKDQIVEAENGLSVEKLEEVTGEQILETKIPKEGTTSFPLVSKEEEENVSSVKKIEEDKLSEADTSENISEDSFNAKEVAETCSEKEAIQELDDAKKDEAATAQCPQMEESSEQSLPSELTVENLKRGAEASEEEEEKVKEVEILEKERPQEPEAVMDQETIIVQASITEESQKIEANEEKRKEAKKLDDGKFEDSSAGETEKLNELQLVTREEIASGQSSSELTEENLKHGAEANEEEGEKVKEVELLEKEGPQEPKAVIDQETIIAQASLTEESQEIEANKEKGKETEKLHNGNHEDSSAGVTEELNELQLVKKEEIASDQSSSDKQLYISATAITSEMLEHEKKEKEDEKTNDRQIIKDGTEEDASDARTTAEICSQKDSSVKLEAFAEDEATAGTAEKIESEKKGEAEFSQDNGEDVILQKELLQEDEALAAENNTSLQTIPTEKPEEKILNPEEENMKEEETKIGEFDGVKTVEEISTEKDEIKEAKPVLEVGTDHLHITTSALPSEVQGDEMNDMESKDESPEKIQEKPGEVEEASNFKANTCEKALDNELLTEIEDAAIKENVVKARDGSGSEVNQCEKTNEGNEIPMNEVSIEQVKKNKKVTETTYSTSCSEELIKDGSGEDEVKENPTEGKTYGEEAQKTSEIEIIENQIEDKTFEDPSHASVSRIETITVTEENVEPALAGFEEKPKSDSEPVAEDQSNETIPEDTKSQDNETSQEIKEHITEELKDKLKDEDYINREENENKVTNVVVLSEKVDKEVEKADVSEAIKEHVMEEESSTNEIPPVSRGDEANKAKDYNSVSTECIKEAESREHIEAEQTEVERKSTHDKEGSHIIEELEERRQGEESTDPAKVSSEDREAEEKAEIIDDVKLCREESHIEVATDLRAQMSLNDAVNEELINTLNISSVKMGLETIKDDANQETKEVEMGQLEDISSDLALEVPLNDNNEVEVIKRDAGALYMHKDQVAEPEKGPTAELEDNKTEDIEGVPETSSDYISQRVETILIDDIGSTNTLPEEKPDEQLQSSACTLLSEGENIRIANPIENIEEEIQKDAEIKHESREDSSDTKRIEEVRLPNEEQGELKAVETIADEGLPNVEPEEKIQTTFSTLASKESEHGTGAINEEIEYGKTKEEIPTKLDAVAGDGITGEQTLETNKPEEKTTSSPLVSDEEENVSKAEKMEEEKKNEADMSPDKISEDPSDAKKKAETCLEKQEFQELNDATNDETAAAQALQMEESNEQSLYLEFPVQNPKHEADASKEEEKVKEPEMLEKEGPGEPETKETEDEKTSEGEIIKDKTEEDASDAQITVEKSSHKRSSIGLEAVKEDEMTAGTAGKIECKKMEEAKFLRSDIRDDVTLQKEQLKEDEALAVDDNATSQTTATEKPKEQISNLVATLQFEEYKHKTVDEVGNTEEEDMKEKETENGHIDGVKKEEKISQEKDKIKEAEAILRGETNHHHITTSVLPSEVQRDETNKTEFKEDEGHEKIPELKGEVEEASNFKREIHEKAFDNELLNEETKDAAIKENIVKARDGTDGEENQCEQTNEGNEIILNEVSKEEVASYSTSHSEEPIKDEARENVGKDEPIEDNTFEEFIVEAQKTSENEIIEKQIKNAVVEDRGQASAVRIETTIESSSKISIAEGNQILNDIQQTDETTKTASDKQIPREFDHIENMEITSLVVREYVRIDLQDRVDPQKAEIGDVKEIYSGGIEHAGEKTVNNSSEEIIKESVSMEDLTKISSSDHVENFTKGTSQLTRDTIEKEAKDETDASRFLLVDKQENKYPAPVDAGEEKEQMEVETRDKDSSDMKIGDNICSEQEENKELKSVVEEKSIVIQPPQTKINEDLISHFEDGSKEDEHTGDKTKETFEVPTYEIQNEKPTLETPKDAARDNIKKETVAKDETVKDDMKEATIVEEIPGEKDSIECKKTTNSIGKQQFPTEQQDEASETSDKIVVGDLEPRNAQEIYSEAGPDNGKEKRPENEGAEKSEEPESEDSAKLSLYDLLQRSTRGLQGAKNVIEEKELVVSKEEPPEEEAKTDEDEGDENSKTEPGIKPHKKSHNILSGVGSKVKHSISKMKKAITGKSSHSKESKPISPKESKK</sequence>
<feature type="compositionally biased region" description="Basic and acidic residues" evidence="2">
    <location>
        <begin position="5586"/>
        <end position="5603"/>
    </location>
</feature>
<feature type="compositionally biased region" description="Basic and acidic residues" evidence="2">
    <location>
        <begin position="2758"/>
        <end position="2789"/>
    </location>
</feature>
<feature type="region of interest" description="Disordered" evidence="2">
    <location>
        <begin position="2309"/>
        <end position="2331"/>
    </location>
</feature>
<feature type="compositionally biased region" description="Basic and acidic residues" evidence="2">
    <location>
        <begin position="6037"/>
        <end position="6076"/>
    </location>
</feature>
<accession>A0A5D2Q065</accession>
<feature type="compositionally biased region" description="Basic and acidic residues" evidence="2">
    <location>
        <begin position="1658"/>
        <end position="1671"/>
    </location>
</feature>
<feature type="region of interest" description="Disordered" evidence="2">
    <location>
        <begin position="621"/>
        <end position="765"/>
    </location>
</feature>
<feature type="compositionally biased region" description="Basic and acidic residues" evidence="2">
    <location>
        <begin position="5871"/>
        <end position="5920"/>
    </location>
</feature>
<dbReference type="PANTHER" id="PTHR35511">
    <property type="entry name" value="A-KINASE ANCHOR-LIKE PROTEIN"/>
    <property type="match status" value="1"/>
</dbReference>
<feature type="compositionally biased region" description="Basic and acidic residues" evidence="2">
    <location>
        <begin position="3371"/>
        <end position="3404"/>
    </location>
</feature>
<feature type="compositionally biased region" description="Basic and acidic residues" evidence="2">
    <location>
        <begin position="1558"/>
        <end position="1575"/>
    </location>
</feature>
<feature type="compositionally biased region" description="Basic and acidic residues" evidence="2">
    <location>
        <begin position="3346"/>
        <end position="3357"/>
    </location>
</feature>
<feature type="compositionally biased region" description="Basic and acidic residues" evidence="2">
    <location>
        <begin position="4746"/>
        <end position="4761"/>
    </location>
</feature>
<feature type="compositionally biased region" description="Basic and acidic residues" evidence="2">
    <location>
        <begin position="5472"/>
        <end position="5482"/>
    </location>
</feature>
<feature type="compositionally biased region" description="Basic and acidic residues" evidence="2">
    <location>
        <begin position="1405"/>
        <end position="1421"/>
    </location>
</feature>
<feature type="compositionally biased region" description="Basic and acidic residues" evidence="2">
    <location>
        <begin position="3220"/>
        <end position="3263"/>
    </location>
</feature>
<feature type="compositionally biased region" description="Basic and acidic residues" evidence="2">
    <location>
        <begin position="3096"/>
        <end position="3108"/>
    </location>
</feature>
<dbReference type="PANTHER" id="PTHR35511:SF2">
    <property type="entry name" value="A-KINASE ANCHOR-LIKE PROTEIN"/>
    <property type="match status" value="1"/>
</dbReference>
<feature type="region of interest" description="Disordered" evidence="2">
    <location>
        <begin position="5386"/>
        <end position="5482"/>
    </location>
</feature>
<feature type="compositionally biased region" description="Basic and acidic residues" evidence="2">
    <location>
        <begin position="4077"/>
        <end position="4121"/>
    </location>
</feature>
<keyword evidence="4" id="KW-1185">Reference proteome</keyword>
<feature type="compositionally biased region" description="Basic and acidic residues" evidence="2">
    <location>
        <begin position="690"/>
        <end position="718"/>
    </location>
</feature>
<feature type="compositionally biased region" description="Basic and acidic residues" evidence="2">
    <location>
        <begin position="5405"/>
        <end position="5414"/>
    </location>
</feature>
<feature type="compositionally biased region" description="Basic residues" evidence="2">
    <location>
        <begin position="6689"/>
        <end position="6701"/>
    </location>
</feature>
<feature type="compositionally biased region" description="Basic and acidic residues" evidence="2">
    <location>
        <begin position="2048"/>
        <end position="2057"/>
    </location>
</feature>
<organism evidence="3 4">
    <name type="scientific">Gossypium tomentosum</name>
    <name type="common">Hawaiian cotton</name>
    <name type="synonym">Gossypium sandvicense</name>
    <dbReference type="NCBI Taxonomy" id="34277"/>
    <lineage>
        <taxon>Eukaryota</taxon>
        <taxon>Viridiplantae</taxon>
        <taxon>Streptophyta</taxon>
        <taxon>Embryophyta</taxon>
        <taxon>Tracheophyta</taxon>
        <taxon>Spermatophyta</taxon>
        <taxon>Magnoliopsida</taxon>
        <taxon>eudicotyledons</taxon>
        <taxon>Gunneridae</taxon>
        <taxon>Pentapetalae</taxon>
        <taxon>rosids</taxon>
        <taxon>malvids</taxon>
        <taxon>Malvales</taxon>
        <taxon>Malvaceae</taxon>
        <taxon>Malvoideae</taxon>
        <taxon>Gossypium</taxon>
    </lineage>
</organism>
<feature type="compositionally biased region" description="Basic and acidic residues" evidence="2">
    <location>
        <begin position="1598"/>
        <end position="1617"/>
    </location>
</feature>
<feature type="region of interest" description="Disordered" evidence="2">
    <location>
        <begin position="972"/>
        <end position="1027"/>
    </location>
</feature>
<feature type="compositionally biased region" description="Basic and acidic residues" evidence="2">
    <location>
        <begin position="2230"/>
        <end position="2241"/>
    </location>
</feature>
<feature type="compositionally biased region" description="Basic and acidic residues" evidence="2">
    <location>
        <begin position="3137"/>
        <end position="3154"/>
    </location>
</feature>
<feature type="region of interest" description="Disordered" evidence="2">
    <location>
        <begin position="5108"/>
        <end position="5156"/>
    </location>
</feature>
<feature type="region of interest" description="Disordered" evidence="2">
    <location>
        <begin position="332"/>
        <end position="490"/>
    </location>
</feature>
<feature type="region of interest" description="Disordered" evidence="2">
    <location>
        <begin position="1119"/>
        <end position="1179"/>
    </location>
</feature>
<feature type="compositionally biased region" description="Basic and acidic residues" evidence="2">
    <location>
        <begin position="5746"/>
        <end position="5756"/>
    </location>
</feature>
<feature type="compositionally biased region" description="Basic and acidic residues" evidence="2">
    <location>
        <begin position="864"/>
        <end position="888"/>
    </location>
</feature>
<feature type="region of interest" description="Disordered" evidence="2">
    <location>
        <begin position="1892"/>
        <end position="1921"/>
    </location>
</feature>
<feature type="compositionally biased region" description="Basic and acidic residues" evidence="2">
    <location>
        <begin position="2967"/>
        <end position="2993"/>
    </location>
</feature>
<feature type="region of interest" description="Disordered" evidence="2">
    <location>
        <begin position="4464"/>
        <end position="4519"/>
    </location>
</feature>
<feature type="compositionally biased region" description="Basic and acidic residues" evidence="2">
    <location>
        <begin position="5422"/>
        <end position="5463"/>
    </location>
</feature>
<feature type="compositionally biased region" description="Basic and acidic residues" evidence="2">
    <location>
        <begin position="2608"/>
        <end position="2651"/>
    </location>
</feature>
<feature type="compositionally biased region" description="Acidic residues" evidence="2">
    <location>
        <begin position="3481"/>
        <end position="3492"/>
    </location>
</feature>
<feature type="region of interest" description="Disordered" evidence="2">
    <location>
        <begin position="2582"/>
        <end position="2789"/>
    </location>
</feature>
<feature type="compositionally biased region" description="Basic and acidic residues" evidence="2">
    <location>
        <begin position="1280"/>
        <end position="1306"/>
    </location>
</feature>
<feature type="compositionally biased region" description="Basic and acidic residues" evidence="2">
    <location>
        <begin position="1631"/>
        <end position="1649"/>
    </location>
</feature>
<feature type="compositionally biased region" description="Polar residues" evidence="2">
    <location>
        <begin position="334"/>
        <end position="343"/>
    </location>
</feature>
<feature type="compositionally biased region" description="Basic and acidic residues" evidence="2">
    <location>
        <begin position="2076"/>
        <end position="2088"/>
    </location>
</feature>
<feature type="compositionally biased region" description="Basic and acidic residues" evidence="2">
    <location>
        <begin position="4053"/>
        <end position="4067"/>
    </location>
</feature>
<feature type="compositionally biased region" description="Basic and acidic residues" evidence="2">
    <location>
        <begin position="2865"/>
        <end position="2887"/>
    </location>
</feature>
<evidence type="ECO:0000256" key="1">
    <source>
        <dbReference type="SAM" id="Coils"/>
    </source>
</evidence>
<feature type="region of interest" description="Disordered" evidence="2">
    <location>
        <begin position="3167"/>
        <end position="3405"/>
    </location>
</feature>
<evidence type="ECO:0000313" key="3">
    <source>
        <dbReference type="EMBL" id="TYI20770.1"/>
    </source>
</evidence>
<feature type="compositionally biased region" description="Basic and acidic residues" evidence="2">
    <location>
        <begin position="4889"/>
        <end position="4909"/>
    </location>
</feature>
<feature type="compositionally biased region" description="Basic and acidic residues" evidence="2">
    <location>
        <begin position="133"/>
        <end position="156"/>
    </location>
</feature>
<feature type="region of interest" description="Disordered" evidence="2">
    <location>
        <begin position="532"/>
        <end position="591"/>
    </location>
</feature>
<feature type="compositionally biased region" description="Basic and acidic residues" evidence="2">
    <location>
        <begin position="254"/>
        <end position="263"/>
    </location>
</feature>
<feature type="region of interest" description="Disordered" evidence="2">
    <location>
        <begin position="4329"/>
        <end position="4387"/>
    </location>
</feature>
<feature type="compositionally biased region" description="Basic and acidic residues" evidence="2">
    <location>
        <begin position="2734"/>
        <end position="2747"/>
    </location>
</feature>
<feature type="compositionally biased region" description="Basic and acidic residues" evidence="2">
    <location>
        <begin position="5010"/>
        <end position="5020"/>
    </location>
</feature>
<feature type="compositionally biased region" description="Polar residues" evidence="2">
    <location>
        <begin position="2314"/>
        <end position="2323"/>
    </location>
</feature>
<protein>
    <submittedName>
        <fullName evidence="3">Uncharacterized protein</fullName>
    </submittedName>
</protein>
<feature type="region of interest" description="Disordered" evidence="2">
    <location>
        <begin position="2043"/>
        <end position="2097"/>
    </location>
</feature>
<feature type="compositionally biased region" description="Low complexity" evidence="2">
    <location>
        <begin position="2217"/>
        <end position="2229"/>
    </location>
</feature>
<feature type="compositionally biased region" description="Basic and acidic residues" evidence="2">
    <location>
        <begin position="1353"/>
        <end position="1380"/>
    </location>
</feature>
<feature type="compositionally biased region" description="Basic and acidic residues" evidence="2">
    <location>
        <begin position="3182"/>
        <end position="3205"/>
    </location>
</feature>
<feature type="region of interest" description="Disordered" evidence="2">
    <location>
        <begin position="3121"/>
        <end position="3154"/>
    </location>
</feature>
<feature type="region of interest" description="Disordered" evidence="2">
    <location>
        <begin position="2464"/>
        <end position="2538"/>
    </location>
</feature>
<feature type="region of interest" description="Disordered" evidence="2">
    <location>
        <begin position="864"/>
        <end position="893"/>
    </location>
</feature>
<feature type="region of interest" description="Disordered" evidence="2">
    <location>
        <begin position="3027"/>
        <end position="3108"/>
    </location>
</feature>
<feature type="compositionally biased region" description="Polar residues" evidence="2">
    <location>
        <begin position="5994"/>
        <end position="6008"/>
    </location>
</feature>
<feature type="compositionally biased region" description="Basic and acidic residues" evidence="2">
    <location>
        <begin position="4850"/>
        <end position="4870"/>
    </location>
</feature>
<feature type="compositionally biased region" description="Basic and acidic residues" evidence="2">
    <location>
        <begin position="1684"/>
        <end position="1716"/>
    </location>
</feature>
<feature type="compositionally biased region" description="Basic and acidic residues" evidence="2">
    <location>
        <begin position="2464"/>
        <end position="2493"/>
    </location>
</feature>
<feature type="compositionally biased region" description="Basic and acidic residues" evidence="2">
    <location>
        <begin position="3055"/>
        <end position="3070"/>
    </location>
</feature>
<feature type="region of interest" description="Disordered" evidence="2">
    <location>
        <begin position="2143"/>
        <end position="2261"/>
    </location>
</feature>
<feature type="region of interest" description="Disordered" evidence="2">
    <location>
        <begin position="1775"/>
        <end position="1807"/>
    </location>
</feature>
<feature type="region of interest" description="Disordered" evidence="2">
    <location>
        <begin position="3995"/>
        <end position="4183"/>
    </location>
</feature>
<feature type="region of interest" description="Disordered" evidence="2">
    <location>
        <begin position="6180"/>
        <end position="6208"/>
    </location>
</feature>
<feature type="compositionally biased region" description="Basic and acidic residues" evidence="2">
    <location>
        <begin position="4432"/>
        <end position="4445"/>
    </location>
</feature>
<feature type="compositionally biased region" description="Basic and acidic residues" evidence="2">
    <location>
        <begin position="1016"/>
        <end position="1027"/>
    </location>
</feature>
<feature type="compositionally biased region" description="Basic and acidic residues" evidence="2">
    <location>
        <begin position="3461"/>
        <end position="3480"/>
    </location>
</feature>
<feature type="compositionally biased region" description="Basic and acidic residues" evidence="2">
    <location>
        <begin position="5242"/>
        <end position="5259"/>
    </location>
</feature>
<feature type="region of interest" description="Disordered" evidence="2">
    <location>
        <begin position="5984"/>
        <end position="6008"/>
    </location>
</feature>
<feature type="compositionally biased region" description="Basic and acidic residues" evidence="2">
    <location>
        <begin position="3286"/>
        <end position="3310"/>
    </location>
</feature>
<feature type="compositionally biased region" description="Basic and acidic residues" evidence="2">
    <location>
        <begin position="6439"/>
        <end position="6452"/>
    </location>
</feature>
<feature type="compositionally biased region" description="Basic and acidic residues" evidence="2">
    <location>
        <begin position="4368"/>
        <end position="4378"/>
    </location>
</feature>
<feature type="compositionally biased region" description="Basic and acidic residues" evidence="2">
    <location>
        <begin position="1313"/>
        <end position="1322"/>
    </location>
</feature>
<feature type="compositionally biased region" description="Basic and acidic residues" evidence="2">
    <location>
        <begin position="6594"/>
        <end position="6610"/>
    </location>
</feature>
<feature type="compositionally biased region" description="Basic and acidic residues" evidence="2">
    <location>
        <begin position="6410"/>
        <end position="6430"/>
    </location>
</feature>
<feature type="compositionally biased region" description="Basic and acidic residues" evidence="2">
    <location>
        <begin position="3995"/>
        <end position="4012"/>
    </location>
</feature>
<feature type="compositionally biased region" description="Basic and acidic residues" evidence="2">
    <location>
        <begin position="345"/>
        <end position="370"/>
    </location>
</feature>
<feature type="region of interest" description="Disordered" evidence="2">
    <location>
        <begin position="4560"/>
        <end position="4597"/>
    </location>
</feature>
<feature type="compositionally biased region" description="Basic and acidic residues" evidence="2">
    <location>
        <begin position="469"/>
        <end position="485"/>
    </location>
</feature>